<dbReference type="EMBL" id="GBXM01054240">
    <property type="protein sequence ID" value="JAH54337.1"/>
    <property type="molecule type" value="Transcribed_RNA"/>
</dbReference>
<protein>
    <submittedName>
        <fullName evidence="2">Uncharacterized protein</fullName>
    </submittedName>
</protein>
<name>A0A0E9TLL2_ANGAN</name>
<dbReference type="AlphaFoldDB" id="A0A0E9TLL2"/>
<proteinExistence type="predicted"/>
<reference evidence="2" key="2">
    <citation type="journal article" date="2015" name="Fish Shellfish Immunol.">
        <title>Early steps in the European eel (Anguilla anguilla)-Vibrio vulnificus interaction in the gills: Role of the RtxA13 toxin.</title>
        <authorList>
            <person name="Callol A."/>
            <person name="Pajuelo D."/>
            <person name="Ebbesson L."/>
            <person name="Teles M."/>
            <person name="MacKenzie S."/>
            <person name="Amaro C."/>
        </authorList>
    </citation>
    <scope>NUCLEOTIDE SEQUENCE</scope>
</reference>
<evidence type="ECO:0000256" key="1">
    <source>
        <dbReference type="SAM" id="Phobius"/>
    </source>
</evidence>
<feature type="transmembrane region" description="Helical" evidence="1">
    <location>
        <begin position="6"/>
        <end position="22"/>
    </location>
</feature>
<keyword evidence="1" id="KW-0472">Membrane</keyword>
<reference evidence="2" key="1">
    <citation type="submission" date="2014-11" db="EMBL/GenBank/DDBJ databases">
        <authorList>
            <person name="Amaro Gonzalez C."/>
        </authorList>
    </citation>
    <scope>NUCLEOTIDE SEQUENCE</scope>
</reference>
<keyword evidence="1" id="KW-0812">Transmembrane</keyword>
<accession>A0A0E9TLL2</accession>
<organism evidence="2">
    <name type="scientific">Anguilla anguilla</name>
    <name type="common">European freshwater eel</name>
    <name type="synonym">Muraena anguilla</name>
    <dbReference type="NCBI Taxonomy" id="7936"/>
    <lineage>
        <taxon>Eukaryota</taxon>
        <taxon>Metazoa</taxon>
        <taxon>Chordata</taxon>
        <taxon>Craniata</taxon>
        <taxon>Vertebrata</taxon>
        <taxon>Euteleostomi</taxon>
        <taxon>Actinopterygii</taxon>
        <taxon>Neopterygii</taxon>
        <taxon>Teleostei</taxon>
        <taxon>Anguilliformes</taxon>
        <taxon>Anguillidae</taxon>
        <taxon>Anguilla</taxon>
    </lineage>
</organism>
<evidence type="ECO:0000313" key="2">
    <source>
        <dbReference type="EMBL" id="JAH54337.1"/>
    </source>
</evidence>
<sequence>MSDYWFFFPLKVYSFLCISFFNKQ</sequence>
<keyword evidence="1" id="KW-1133">Transmembrane helix</keyword>